<evidence type="ECO:0000313" key="6">
    <source>
        <dbReference type="Proteomes" id="UP000254082"/>
    </source>
</evidence>
<dbReference type="InterPro" id="IPR013216">
    <property type="entry name" value="Methyltransf_11"/>
</dbReference>
<dbReference type="EMBL" id="UHFA01000002">
    <property type="protein sequence ID" value="SUN36596.1"/>
    <property type="molecule type" value="Genomic_DNA"/>
</dbReference>
<protein>
    <submittedName>
        <fullName evidence="5">SAM-dependent methyltransferase</fullName>
        <ecNumber evidence="5">2.1.1.-</ecNumber>
    </submittedName>
</protein>
<reference evidence="5 6" key="1">
    <citation type="submission" date="2018-06" db="EMBL/GenBank/DDBJ databases">
        <authorList>
            <consortium name="Pathogen Informatics"/>
            <person name="Doyle S."/>
        </authorList>
    </citation>
    <scope>NUCLEOTIDE SEQUENCE [LARGE SCALE GENOMIC DNA]</scope>
    <source>
        <strain evidence="6">NCTC 11391</strain>
    </source>
</reference>
<evidence type="ECO:0000256" key="3">
    <source>
        <dbReference type="ARBA" id="ARBA00022679"/>
    </source>
</evidence>
<dbReference type="PANTHER" id="PTHR44942:SF4">
    <property type="entry name" value="METHYLTRANSFERASE TYPE 11 DOMAIN-CONTAINING PROTEIN"/>
    <property type="match status" value="1"/>
</dbReference>
<dbReference type="RefSeq" id="WP_002998318.1">
    <property type="nucleotide sequence ID" value="NZ_UHFA01000002.1"/>
</dbReference>
<evidence type="ECO:0000313" key="5">
    <source>
        <dbReference type="EMBL" id="SUN36596.1"/>
    </source>
</evidence>
<gene>
    <name evidence="5" type="ORF">NCTC11391_01593</name>
</gene>
<evidence type="ECO:0000259" key="4">
    <source>
        <dbReference type="Pfam" id="PF08241"/>
    </source>
</evidence>
<keyword evidence="3 5" id="KW-0808">Transferase</keyword>
<dbReference type="EC" id="2.1.1.-" evidence="5"/>
<evidence type="ECO:0000256" key="1">
    <source>
        <dbReference type="ARBA" id="ARBA00008361"/>
    </source>
</evidence>
<dbReference type="Pfam" id="PF08241">
    <property type="entry name" value="Methyltransf_11"/>
    <property type="match status" value="1"/>
</dbReference>
<comment type="similarity">
    <text evidence="1">Belongs to the methyltransferase superfamily.</text>
</comment>
<organism evidence="5 6">
    <name type="scientific">Streptococcus downei MFe28</name>
    <dbReference type="NCBI Taxonomy" id="764290"/>
    <lineage>
        <taxon>Bacteria</taxon>
        <taxon>Bacillati</taxon>
        <taxon>Bacillota</taxon>
        <taxon>Bacilli</taxon>
        <taxon>Lactobacillales</taxon>
        <taxon>Streptococcaceae</taxon>
        <taxon>Streptococcus</taxon>
    </lineage>
</organism>
<keyword evidence="6" id="KW-1185">Reference proteome</keyword>
<dbReference type="Gene3D" id="3.40.50.150">
    <property type="entry name" value="Vaccinia Virus protein VP39"/>
    <property type="match status" value="1"/>
</dbReference>
<dbReference type="InterPro" id="IPR051052">
    <property type="entry name" value="Diverse_substrate_MTase"/>
</dbReference>
<dbReference type="GO" id="GO:0032259">
    <property type="term" value="P:methylation"/>
    <property type="evidence" value="ECO:0007669"/>
    <property type="project" value="UniProtKB-KW"/>
</dbReference>
<keyword evidence="2 5" id="KW-0489">Methyltransferase</keyword>
<dbReference type="AlphaFoldDB" id="A0A380JFR9"/>
<dbReference type="InterPro" id="IPR029063">
    <property type="entry name" value="SAM-dependent_MTases_sf"/>
</dbReference>
<dbReference type="CDD" id="cd02440">
    <property type="entry name" value="AdoMet_MTases"/>
    <property type="match status" value="1"/>
</dbReference>
<dbReference type="SUPFAM" id="SSF53335">
    <property type="entry name" value="S-adenosyl-L-methionine-dependent methyltransferases"/>
    <property type="match status" value="1"/>
</dbReference>
<accession>A0A380JFR9</accession>
<proteinExistence type="inferred from homology"/>
<feature type="domain" description="Methyltransferase type 11" evidence="4">
    <location>
        <begin position="49"/>
        <end position="143"/>
    </location>
</feature>
<evidence type="ECO:0000256" key="2">
    <source>
        <dbReference type="ARBA" id="ARBA00022603"/>
    </source>
</evidence>
<dbReference type="Proteomes" id="UP000254082">
    <property type="component" value="Unassembled WGS sequence"/>
</dbReference>
<sequence length="192" mass="21686">MILNYLINQSKMPSGSIGRMMMAIWNKSYLPMVKWSLQFVRTSQVQRILDVGVGNGKSSAYLSSVFPLAEVHGLDISPTAIREAKKLEIAGRLDFTVSSIEQTDFQTGCFDLVCGFQTHFHWDDLAAGLNEIYRLLKERGQLLLACEQSKLAYFLPQLKTTEDFKAFIQPLGFQLIATYQKGGWIAYSCQKN</sequence>
<dbReference type="GO" id="GO:0008757">
    <property type="term" value="F:S-adenosylmethionine-dependent methyltransferase activity"/>
    <property type="evidence" value="ECO:0007669"/>
    <property type="project" value="InterPro"/>
</dbReference>
<dbReference type="OrthoDB" id="43862at2"/>
<dbReference type="PANTHER" id="PTHR44942">
    <property type="entry name" value="METHYLTRANSF_11 DOMAIN-CONTAINING PROTEIN"/>
    <property type="match status" value="1"/>
</dbReference>
<name>A0A380JFR9_STRDO</name>